<proteinExistence type="predicted"/>
<dbReference type="RefSeq" id="WP_274261545.1">
    <property type="nucleotide sequence ID" value="NZ_CP117884.1"/>
</dbReference>
<accession>A0ABY7WTF9</accession>
<dbReference type="SUPFAM" id="SSF111126">
    <property type="entry name" value="Ligand-binding domain in the NO signalling and Golgi transport"/>
    <property type="match status" value="1"/>
</dbReference>
<dbReference type="Proteomes" id="UP001220377">
    <property type="component" value="Chromosome"/>
</dbReference>
<keyword evidence="2" id="KW-1185">Reference proteome</keyword>
<dbReference type="InterPro" id="IPR024096">
    <property type="entry name" value="NO_sig/Golgi_transp_ligand-bd"/>
</dbReference>
<dbReference type="EMBL" id="CP117884">
    <property type="protein sequence ID" value="WDF83401.1"/>
    <property type="molecule type" value="Genomic_DNA"/>
</dbReference>
<evidence type="ECO:0000313" key="1">
    <source>
        <dbReference type="EMBL" id="WDF83401.1"/>
    </source>
</evidence>
<dbReference type="Pfam" id="PF10702">
    <property type="entry name" value="DUF2507"/>
    <property type="match status" value="1"/>
</dbReference>
<evidence type="ECO:0000313" key="2">
    <source>
        <dbReference type="Proteomes" id="UP001220377"/>
    </source>
</evidence>
<gene>
    <name evidence="1" type="ORF">PQ472_03940</name>
</gene>
<sequence length="152" mass="16789">MSEADYRDLMNPDVTTTYFGQMILRDELLPSLLGPRLDRIMYFAGRDMGAHFPAKDDEIAGTFTDLGLGNLATSKMKVRERTYTLDGPIVVERLSKHPDADFQFEAGLLAQMVQQALGMSAEAHSVVEGRGKRVAITVAIDPSEEEPLIGEE</sequence>
<protein>
    <submittedName>
        <fullName evidence="1">DUF2507 domain-containing protein</fullName>
    </submittedName>
</protein>
<dbReference type="InterPro" id="IPR019642">
    <property type="entry name" value="DUF2507"/>
</dbReference>
<name>A0ABY7WTF9_9LACO</name>
<dbReference type="Gene3D" id="3.30.1380.20">
    <property type="entry name" value="Trafficking protein particle complex subunit 3"/>
    <property type="match status" value="1"/>
</dbReference>
<reference evidence="1 2" key="1">
    <citation type="submission" date="2023-02" db="EMBL/GenBank/DDBJ databases">
        <title>Genome sequence of Lacticaseibacillus sp. KACC 23028.</title>
        <authorList>
            <person name="Kim S."/>
            <person name="Heo J."/>
            <person name="Kwon S.-W."/>
        </authorList>
    </citation>
    <scope>NUCLEOTIDE SEQUENCE [LARGE SCALE GENOMIC DNA]</scope>
    <source>
        <strain evidence="1 2">KACC 23028</strain>
    </source>
</reference>
<organism evidence="1 2">
    <name type="scientific">Lacticaseibacillus pabuli</name>
    <dbReference type="NCBI Taxonomy" id="3025672"/>
    <lineage>
        <taxon>Bacteria</taxon>
        <taxon>Bacillati</taxon>
        <taxon>Bacillota</taxon>
        <taxon>Bacilli</taxon>
        <taxon>Lactobacillales</taxon>
        <taxon>Lactobacillaceae</taxon>
        <taxon>Lacticaseibacillus</taxon>
    </lineage>
</organism>